<organism evidence="1 2">
    <name type="scientific">Thermodesulfovibrio yellowstonii</name>
    <dbReference type="NCBI Taxonomy" id="28262"/>
    <lineage>
        <taxon>Bacteria</taxon>
        <taxon>Pseudomonadati</taxon>
        <taxon>Nitrospirota</taxon>
        <taxon>Thermodesulfovibrionia</taxon>
        <taxon>Thermodesulfovibrionales</taxon>
        <taxon>Thermodesulfovibrionaceae</taxon>
        <taxon>Thermodesulfovibrio</taxon>
    </lineage>
</organism>
<sequence length="178" mass="20853">MKQPEWALKYKTKGTELRLIGGTYYLYEVSSKWSPHKKRAQKITGRLLGKITPEGFIQYNFQHSYLSTVYPDVSVTDKKISSLLRVIGEGRQNISAFLKKYIVNSKNDYMIIDATHLLSYSEDMEIAKPEYNNHKFSPQDLLMRLREIKKVRLNDSWYTSEITSKTKKLIEKLNIHIT</sequence>
<accession>A0A9W6LKY4</accession>
<reference evidence="1" key="1">
    <citation type="submission" date="2022-12" db="EMBL/GenBank/DDBJ databases">
        <title>Reference genome sequencing for broad-spectrum identification of bacterial and archaeal isolates by mass spectrometry.</title>
        <authorList>
            <person name="Sekiguchi Y."/>
            <person name="Tourlousse D.M."/>
        </authorList>
    </citation>
    <scope>NUCLEOTIDE SEQUENCE</scope>
    <source>
        <strain evidence="1">TSL-P1</strain>
    </source>
</reference>
<evidence type="ECO:0000313" key="2">
    <source>
        <dbReference type="Proteomes" id="UP001144297"/>
    </source>
</evidence>
<proteinExistence type="predicted"/>
<gene>
    <name evidence="1" type="ORF">TISLANDTSLP1_18170</name>
</gene>
<dbReference type="AlphaFoldDB" id="A0A9W6LKY4"/>
<dbReference type="Proteomes" id="UP001144297">
    <property type="component" value="Unassembled WGS sequence"/>
</dbReference>
<comment type="caution">
    <text evidence="1">The sequence shown here is derived from an EMBL/GenBank/DDBJ whole genome shotgun (WGS) entry which is preliminary data.</text>
</comment>
<name>A0A9W6LKY4_9BACT</name>
<evidence type="ECO:0000313" key="1">
    <source>
        <dbReference type="EMBL" id="GLI54124.1"/>
    </source>
</evidence>
<keyword evidence="2" id="KW-1185">Reference proteome</keyword>
<protein>
    <submittedName>
        <fullName evidence="1">Uncharacterized protein</fullName>
    </submittedName>
</protein>
<dbReference type="EMBL" id="BSDX01000001">
    <property type="protein sequence ID" value="GLI54124.1"/>
    <property type="molecule type" value="Genomic_DNA"/>
</dbReference>